<feature type="domain" description="HTH araC/xylS-type" evidence="4">
    <location>
        <begin position="174"/>
        <end position="272"/>
    </location>
</feature>
<evidence type="ECO:0000313" key="5">
    <source>
        <dbReference type="EMBL" id="MFD2186889.1"/>
    </source>
</evidence>
<dbReference type="PANTHER" id="PTHR43280">
    <property type="entry name" value="ARAC-FAMILY TRANSCRIPTIONAL REGULATOR"/>
    <property type="match status" value="1"/>
</dbReference>
<proteinExistence type="predicted"/>
<dbReference type="EMBL" id="JBHUHY010000006">
    <property type="protein sequence ID" value="MFD2186889.1"/>
    <property type="molecule type" value="Genomic_DNA"/>
</dbReference>
<dbReference type="Proteomes" id="UP001597344">
    <property type="component" value="Unassembled WGS sequence"/>
</dbReference>
<dbReference type="SUPFAM" id="SSF46689">
    <property type="entry name" value="Homeodomain-like"/>
    <property type="match status" value="2"/>
</dbReference>
<evidence type="ECO:0000313" key="6">
    <source>
        <dbReference type="Proteomes" id="UP001597344"/>
    </source>
</evidence>
<keyword evidence="6" id="KW-1185">Reference proteome</keyword>
<dbReference type="InterPro" id="IPR018060">
    <property type="entry name" value="HTH_AraC"/>
</dbReference>
<dbReference type="PROSITE" id="PS01124">
    <property type="entry name" value="HTH_ARAC_FAMILY_2"/>
    <property type="match status" value="1"/>
</dbReference>
<dbReference type="Pfam" id="PF12833">
    <property type="entry name" value="HTH_18"/>
    <property type="match status" value="1"/>
</dbReference>
<name>A0ABW5AYB9_9FLAO</name>
<evidence type="ECO:0000256" key="2">
    <source>
        <dbReference type="ARBA" id="ARBA00023125"/>
    </source>
</evidence>
<keyword evidence="1" id="KW-0805">Transcription regulation</keyword>
<evidence type="ECO:0000259" key="4">
    <source>
        <dbReference type="PROSITE" id="PS01124"/>
    </source>
</evidence>
<dbReference type="PANTHER" id="PTHR43280:SF28">
    <property type="entry name" value="HTH-TYPE TRANSCRIPTIONAL ACTIVATOR RHAS"/>
    <property type="match status" value="1"/>
</dbReference>
<comment type="caution">
    <text evidence="5">The sequence shown here is derived from an EMBL/GenBank/DDBJ whole genome shotgun (WGS) entry which is preliminary data.</text>
</comment>
<keyword evidence="2" id="KW-0238">DNA-binding</keyword>
<dbReference type="PROSITE" id="PS00041">
    <property type="entry name" value="HTH_ARAC_FAMILY_1"/>
    <property type="match status" value="1"/>
</dbReference>
<dbReference type="InterPro" id="IPR020449">
    <property type="entry name" value="Tscrpt_reg_AraC-type_HTH"/>
</dbReference>
<organism evidence="5 6">
    <name type="scientific">Aquimarina celericrescens</name>
    <dbReference type="NCBI Taxonomy" id="1964542"/>
    <lineage>
        <taxon>Bacteria</taxon>
        <taxon>Pseudomonadati</taxon>
        <taxon>Bacteroidota</taxon>
        <taxon>Flavobacteriia</taxon>
        <taxon>Flavobacteriales</taxon>
        <taxon>Flavobacteriaceae</taxon>
        <taxon>Aquimarina</taxon>
    </lineage>
</organism>
<protein>
    <submittedName>
        <fullName evidence="5">Helix-turn-helix transcriptional regulator</fullName>
    </submittedName>
</protein>
<dbReference type="Gene3D" id="1.10.10.60">
    <property type="entry name" value="Homeodomain-like"/>
    <property type="match status" value="2"/>
</dbReference>
<dbReference type="RefSeq" id="WP_378319885.1">
    <property type="nucleotide sequence ID" value="NZ_JBHUHY010000006.1"/>
</dbReference>
<dbReference type="InterPro" id="IPR018062">
    <property type="entry name" value="HTH_AraC-typ_CS"/>
</dbReference>
<evidence type="ECO:0000256" key="3">
    <source>
        <dbReference type="ARBA" id="ARBA00023163"/>
    </source>
</evidence>
<dbReference type="PRINTS" id="PR00032">
    <property type="entry name" value="HTHARAC"/>
</dbReference>
<evidence type="ECO:0000256" key="1">
    <source>
        <dbReference type="ARBA" id="ARBA00023015"/>
    </source>
</evidence>
<sequence length="272" mass="31716">MPNQNCHNIFLKKGHYLAPSYRTRDYGDFLVGLTEYKNPIDTGKWHFHEKPMISFVLYGGNVEFRKGKVITRVAGSANFYHSHEIHKNIYNCFPSKHISLELDSGLLKRYGYSASEVELAIQKNHNTTFTFIKLMNELQINDSQSSSAVEMLFLEFMEKSLKSKSSNQFPSWMKSVEELLNDRWDEHISLKELADHSGIHPTTISKNFRKYFQYSFGEYTRRLKVAHSLDFLHSSKYSITEIAYLCGFADQSHFTRVFKSLTGYLPKEYNKV</sequence>
<gene>
    <name evidence="5" type="ORF">ACFSJT_08805</name>
</gene>
<reference evidence="6" key="1">
    <citation type="journal article" date="2019" name="Int. J. Syst. Evol. Microbiol.">
        <title>The Global Catalogue of Microorganisms (GCM) 10K type strain sequencing project: providing services to taxonomists for standard genome sequencing and annotation.</title>
        <authorList>
            <consortium name="The Broad Institute Genomics Platform"/>
            <consortium name="The Broad Institute Genome Sequencing Center for Infectious Disease"/>
            <person name="Wu L."/>
            <person name="Ma J."/>
        </authorList>
    </citation>
    <scope>NUCLEOTIDE SEQUENCE [LARGE SCALE GENOMIC DNA]</scope>
    <source>
        <strain evidence="6">DT92</strain>
    </source>
</reference>
<dbReference type="SMART" id="SM00342">
    <property type="entry name" value="HTH_ARAC"/>
    <property type="match status" value="1"/>
</dbReference>
<accession>A0ABW5AYB9</accession>
<keyword evidence="3" id="KW-0804">Transcription</keyword>
<dbReference type="InterPro" id="IPR009057">
    <property type="entry name" value="Homeodomain-like_sf"/>
</dbReference>